<evidence type="ECO:0000313" key="1">
    <source>
        <dbReference type="EMBL" id="MBP2034691.1"/>
    </source>
</evidence>
<dbReference type="Proteomes" id="UP001519310">
    <property type="component" value="Unassembled WGS sequence"/>
</dbReference>
<reference evidence="1 2" key="1">
    <citation type="submission" date="2021-03" db="EMBL/GenBank/DDBJ databases">
        <title>Genomic Encyclopedia of Type Strains, Phase IV (KMG-IV): sequencing the most valuable type-strain genomes for metagenomic binning, comparative biology and taxonomic classification.</title>
        <authorList>
            <person name="Goeker M."/>
        </authorList>
    </citation>
    <scope>NUCLEOTIDE SEQUENCE [LARGE SCALE GENOMIC DNA]</scope>
    <source>
        <strain evidence="1 2">DSM 40526</strain>
    </source>
</reference>
<name>A0ABS4KYW4_STRAV</name>
<protein>
    <submittedName>
        <fullName evidence="1">Uncharacterized protein</fullName>
    </submittedName>
</protein>
<sequence length="59" mass="6265">MEGSALTDTIVSVIQDTEGDEAAIDILLTALGVGREVLTFRGSLRSGDIEWLPVAHPLD</sequence>
<evidence type="ECO:0000313" key="2">
    <source>
        <dbReference type="Proteomes" id="UP001519310"/>
    </source>
</evidence>
<gene>
    <name evidence="1" type="ORF">J2Z77_000475</name>
</gene>
<comment type="caution">
    <text evidence="1">The sequence shown here is derived from an EMBL/GenBank/DDBJ whole genome shotgun (WGS) entry which is preliminary data.</text>
</comment>
<organism evidence="1 2">
    <name type="scientific">Streptomyces avidinii</name>
    <dbReference type="NCBI Taxonomy" id="1895"/>
    <lineage>
        <taxon>Bacteria</taxon>
        <taxon>Bacillati</taxon>
        <taxon>Actinomycetota</taxon>
        <taxon>Actinomycetes</taxon>
        <taxon>Kitasatosporales</taxon>
        <taxon>Streptomycetaceae</taxon>
        <taxon>Streptomyces</taxon>
    </lineage>
</organism>
<accession>A0ABS4KYW4</accession>
<keyword evidence="2" id="KW-1185">Reference proteome</keyword>
<proteinExistence type="predicted"/>
<dbReference type="EMBL" id="JAGGLQ010000001">
    <property type="protein sequence ID" value="MBP2034691.1"/>
    <property type="molecule type" value="Genomic_DNA"/>
</dbReference>